<dbReference type="SUPFAM" id="SSF111352">
    <property type="entry name" value="Ammonium transporter"/>
    <property type="match status" value="1"/>
</dbReference>
<feature type="transmembrane region" description="Helical" evidence="10">
    <location>
        <begin position="56"/>
        <end position="74"/>
    </location>
</feature>
<dbReference type="EMBL" id="CP128399">
    <property type="protein sequence ID" value="WJW67530.1"/>
    <property type="molecule type" value="Genomic_DNA"/>
</dbReference>
<dbReference type="PANTHER" id="PTHR43029:SF10">
    <property type="entry name" value="AMMONIUM TRANSPORTER MEP2"/>
    <property type="match status" value="1"/>
</dbReference>
<keyword evidence="3 10" id="KW-0813">Transport</keyword>
<evidence type="ECO:0000256" key="2">
    <source>
        <dbReference type="ARBA" id="ARBA00005887"/>
    </source>
</evidence>
<dbReference type="InterPro" id="IPR001905">
    <property type="entry name" value="Ammonium_transpt"/>
</dbReference>
<dbReference type="AlphaFoldDB" id="A0A8T7M125"/>
<dbReference type="Proteomes" id="UP001431572">
    <property type="component" value="Chromosome 1"/>
</dbReference>
<keyword evidence="7 10" id="KW-0472">Membrane</keyword>
<dbReference type="InterPro" id="IPR029020">
    <property type="entry name" value="Ammonium/urea_transptr"/>
</dbReference>
<keyword evidence="6 10" id="KW-1133">Transmembrane helix</keyword>
<feature type="transmembrane region" description="Helical" evidence="10">
    <location>
        <begin position="118"/>
        <end position="140"/>
    </location>
</feature>
<evidence type="ECO:0000256" key="5">
    <source>
        <dbReference type="ARBA" id="ARBA00022692"/>
    </source>
</evidence>
<evidence type="ECO:0000259" key="11">
    <source>
        <dbReference type="Pfam" id="PF00909"/>
    </source>
</evidence>
<reference evidence="13" key="2">
    <citation type="journal article" date="2024" name="Nature">
        <title>Anoxygenic phototroph of the Chloroflexota uses a type I reaction centre.</title>
        <authorList>
            <person name="Tsuji J.M."/>
            <person name="Shaw N.A."/>
            <person name="Nagashima S."/>
            <person name="Venkiteswaran J.J."/>
            <person name="Schiff S.L."/>
            <person name="Watanabe T."/>
            <person name="Fukui M."/>
            <person name="Hanada S."/>
            <person name="Tank M."/>
            <person name="Neufeld J.D."/>
        </authorList>
    </citation>
    <scope>NUCLEOTIDE SEQUENCE</scope>
    <source>
        <strain evidence="13">L227-S17</strain>
    </source>
</reference>
<comment type="similarity">
    <text evidence="2 10">Belongs to the ammonia transporter channel (TC 1.A.11.2) family.</text>
</comment>
<dbReference type="GO" id="GO:0005886">
    <property type="term" value="C:plasma membrane"/>
    <property type="evidence" value="ECO:0007669"/>
    <property type="project" value="UniProtKB-SubCell"/>
</dbReference>
<comment type="subcellular location">
    <subcellularLocation>
        <location evidence="1 10">Cell membrane</location>
        <topology evidence="1 10">Multi-pass membrane protein</topology>
    </subcellularLocation>
</comment>
<keyword evidence="15" id="KW-1185">Reference proteome</keyword>
<dbReference type="Gene3D" id="1.10.3430.10">
    <property type="entry name" value="Ammonium transporter AmtB like domains"/>
    <property type="match status" value="1"/>
</dbReference>
<evidence type="ECO:0000313" key="13">
    <source>
        <dbReference type="EMBL" id="WJW67530.1"/>
    </source>
</evidence>
<reference evidence="12 14" key="1">
    <citation type="submission" date="2020-06" db="EMBL/GenBank/DDBJ databases">
        <title>Anoxygenic phototrophic Chloroflexota member uses a Type I reaction center.</title>
        <authorList>
            <person name="Tsuji J.M."/>
            <person name="Shaw N.A."/>
            <person name="Nagashima S."/>
            <person name="Venkiteswaran J."/>
            <person name="Schiff S.L."/>
            <person name="Hanada S."/>
            <person name="Tank M."/>
            <person name="Neufeld J.D."/>
        </authorList>
    </citation>
    <scope>NUCLEOTIDE SEQUENCE [LARGE SCALE GENOMIC DNA]</scope>
    <source>
        <strain evidence="12">L227-S17</strain>
    </source>
</reference>
<evidence type="ECO:0000256" key="10">
    <source>
        <dbReference type="RuleBase" id="RU362002"/>
    </source>
</evidence>
<feature type="transmembrane region" description="Helical" evidence="10">
    <location>
        <begin position="147"/>
        <end position="168"/>
    </location>
</feature>
<organism evidence="12 14">
    <name type="scientific">Candidatus Chlorohelix allophototropha</name>
    <dbReference type="NCBI Taxonomy" id="3003348"/>
    <lineage>
        <taxon>Bacteria</taxon>
        <taxon>Bacillati</taxon>
        <taxon>Chloroflexota</taxon>
        <taxon>Chloroflexia</taxon>
        <taxon>Candidatus Chloroheliales</taxon>
        <taxon>Candidatus Chloroheliaceae</taxon>
        <taxon>Candidatus Chlorohelix</taxon>
    </lineage>
</organism>
<dbReference type="NCBIfam" id="TIGR00836">
    <property type="entry name" value="amt"/>
    <property type="match status" value="1"/>
</dbReference>
<evidence type="ECO:0000256" key="6">
    <source>
        <dbReference type="ARBA" id="ARBA00022989"/>
    </source>
</evidence>
<feature type="transmembrane region" description="Helical" evidence="10">
    <location>
        <begin position="338"/>
        <end position="361"/>
    </location>
</feature>
<evidence type="ECO:0000313" key="14">
    <source>
        <dbReference type="Proteomes" id="UP000521676"/>
    </source>
</evidence>
<name>A0A8T7M125_9CHLR</name>
<dbReference type="PROSITE" id="PS01219">
    <property type="entry name" value="AMMONIUM_TRANSP"/>
    <property type="match status" value="1"/>
</dbReference>
<feature type="transmembrane region" description="Helical" evidence="10">
    <location>
        <begin position="381"/>
        <end position="400"/>
    </location>
</feature>
<feature type="transmembrane region" description="Helical" evidence="10">
    <location>
        <begin position="24"/>
        <end position="44"/>
    </location>
</feature>
<evidence type="ECO:0000256" key="1">
    <source>
        <dbReference type="ARBA" id="ARBA00004651"/>
    </source>
</evidence>
<feature type="transmembrane region" description="Helical" evidence="10">
    <location>
        <begin position="188"/>
        <end position="208"/>
    </location>
</feature>
<feature type="transmembrane region" description="Helical" evidence="10">
    <location>
        <begin position="308"/>
        <end position="326"/>
    </location>
</feature>
<dbReference type="Proteomes" id="UP000521676">
    <property type="component" value="Unassembled WGS sequence"/>
</dbReference>
<feature type="domain" description="Ammonium transporter AmtB-like" evidence="11">
    <location>
        <begin position="24"/>
        <end position="430"/>
    </location>
</feature>
<feature type="transmembrane region" description="Helical" evidence="10">
    <location>
        <begin position="220"/>
        <end position="240"/>
    </location>
</feature>
<evidence type="ECO:0000256" key="9">
    <source>
        <dbReference type="ARBA" id="ARBA00050025"/>
    </source>
</evidence>
<keyword evidence="5 10" id="KW-0812">Transmembrane</keyword>
<gene>
    <name evidence="12" type="ORF">HXX08_07255</name>
    <name evidence="13" type="ORF">OZ401_000797</name>
</gene>
<evidence type="ECO:0000313" key="15">
    <source>
        <dbReference type="Proteomes" id="UP001431572"/>
    </source>
</evidence>
<proteinExistence type="inferred from homology"/>
<feature type="transmembrane region" description="Helical" evidence="10">
    <location>
        <begin position="252"/>
        <end position="276"/>
    </location>
</feature>
<keyword evidence="4" id="KW-1003">Cell membrane</keyword>
<evidence type="ECO:0000256" key="3">
    <source>
        <dbReference type="ARBA" id="ARBA00022448"/>
    </source>
</evidence>
<protein>
    <recommendedName>
        <fullName evidence="9 10">Ammonium transporter</fullName>
    </recommendedName>
</protein>
<dbReference type="GO" id="GO:0008519">
    <property type="term" value="F:ammonium channel activity"/>
    <property type="evidence" value="ECO:0007669"/>
    <property type="project" value="InterPro"/>
</dbReference>
<accession>A0A8T7M125</accession>
<sequence>MSVLSVLLQTQTPPAPKIDSGDTAWIIVATALVMLMTPALGFFYGGLVRKKNVLSTIMHSFFSLGVISVVWVLWGYSLAFGPSSIKTDAGSFLGSLNWFGLNGVTGIDTNYAPTIPHLLFMMFQMMFAVITPALITGAFAERKRFKAFTLFLILWLTIVYVPICHWVWGGEDGTLGWIRQLGALDFAGGTVVHINSGIAALVAALVLGKRLGYGKEQMEAHDVPMVVLGAGLLWFGWFGFNAGSALTAGDLAVNAFVVTHLAAAMGAITWTTLSWIRQGAPSVLGAAAGAVAGLVAITPASGFVDSRGALVIGFGAGAICYFGVVLKSKLGFDDALDVFAVHGMGGIWGALATGLFATKAVNTAGADGLFYGGGIDQLGKQAIGVGVTVLWSGVMTFVILKVLDLVIGLRVESQEELSGLDSALHGESAYEL</sequence>
<dbReference type="InterPro" id="IPR024041">
    <property type="entry name" value="NH4_transpt_AmtB-like_dom"/>
</dbReference>
<evidence type="ECO:0000256" key="7">
    <source>
        <dbReference type="ARBA" id="ARBA00023136"/>
    </source>
</evidence>
<dbReference type="InterPro" id="IPR018047">
    <property type="entry name" value="Ammonium_transpt_CS"/>
</dbReference>
<feature type="transmembrane region" description="Helical" evidence="10">
    <location>
        <begin position="283"/>
        <end position="302"/>
    </location>
</feature>
<dbReference type="PANTHER" id="PTHR43029">
    <property type="entry name" value="AMMONIUM TRANSPORTER MEP2"/>
    <property type="match status" value="1"/>
</dbReference>
<dbReference type="EMBL" id="JACATZ010000001">
    <property type="protein sequence ID" value="NWJ45660.1"/>
    <property type="molecule type" value="Genomic_DNA"/>
</dbReference>
<keyword evidence="8 10" id="KW-0924">Ammonia transport</keyword>
<dbReference type="Pfam" id="PF00909">
    <property type="entry name" value="Ammonium_transp"/>
    <property type="match status" value="1"/>
</dbReference>
<evidence type="ECO:0000256" key="8">
    <source>
        <dbReference type="ARBA" id="ARBA00023177"/>
    </source>
</evidence>
<dbReference type="RefSeq" id="WP_341469423.1">
    <property type="nucleotide sequence ID" value="NZ_CP128399.1"/>
</dbReference>
<evidence type="ECO:0000313" key="12">
    <source>
        <dbReference type="EMBL" id="NWJ45660.1"/>
    </source>
</evidence>
<evidence type="ECO:0000256" key="4">
    <source>
        <dbReference type="ARBA" id="ARBA00022475"/>
    </source>
</evidence>
<dbReference type="FunFam" id="1.10.3430.10:FF:000007">
    <property type="entry name" value="Ammonium transporter"/>
    <property type="match status" value="1"/>
</dbReference>